<accession>A0A4R4DN06</accession>
<gene>
    <name evidence="1" type="ORF">EXY23_13400</name>
</gene>
<keyword evidence="2" id="KW-1185">Reference proteome</keyword>
<proteinExistence type="predicted"/>
<sequence length="67" mass="6746">MPKALIAEAVREGVGEEAVKPLAGARKADMAETAAGLLDGVGWVPRLLRVPAALAVEAAATARPAAE</sequence>
<name>A0A4R4DN06_9PROT</name>
<evidence type="ECO:0000313" key="2">
    <source>
        <dbReference type="Proteomes" id="UP000295023"/>
    </source>
</evidence>
<reference evidence="1 2" key="1">
    <citation type="submission" date="2019-03" db="EMBL/GenBank/DDBJ databases">
        <title>Paracraurococcus aquatilis NE82 genome sequence.</title>
        <authorList>
            <person name="Zhao Y."/>
            <person name="Du Z."/>
        </authorList>
    </citation>
    <scope>NUCLEOTIDE SEQUENCE [LARGE SCALE GENOMIC DNA]</scope>
    <source>
        <strain evidence="1 2">NE82</strain>
    </source>
</reference>
<organism evidence="1 2">
    <name type="scientific">Roseicella aquatilis</name>
    <dbReference type="NCBI Taxonomy" id="2527868"/>
    <lineage>
        <taxon>Bacteria</taxon>
        <taxon>Pseudomonadati</taxon>
        <taxon>Pseudomonadota</taxon>
        <taxon>Alphaproteobacteria</taxon>
        <taxon>Acetobacterales</taxon>
        <taxon>Roseomonadaceae</taxon>
        <taxon>Roseicella</taxon>
    </lineage>
</organism>
<evidence type="ECO:0000313" key="1">
    <source>
        <dbReference type="EMBL" id="TCZ61120.1"/>
    </source>
</evidence>
<dbReference type="AlphaFoldDB" id="A0A4R4DN06"/>
<protein>
    <submittedName>
        <fullName evidence="1">Uncharacterized protein</fullName>
    </submittedName>
</protein>
<dbReference type="Proteomes" id="UP000295023">
    <property type="component" value="Unassembled WGS sequence"/>
</dbReference>
<dbReference type="EMBL" id="SKBM01000011">
    <property type="protein sequence ID" value="TCZ61120.1"/>
    <property type="molecule type" value="Genomic_DNA"/>
</dbReference>
<comment type="caution">
    <text evidence="1">The sequence shown here is derived from an EMBL/GenBank/DDBJ whole genome shotgun (WGS) entry which is preliminary data.</text>
</comment>